<dbReference type="CDD" id="cd03242">
    <property type="entry name" value="ABC_RecF"/>
    <property type="match status" value="1"/>
</dbReference>
<dbReference type="GO" id="GO:0009432">
    <property type="term" value="P:SOS response"/>
    <property type="evidence" value="ECO:0007669"/>
    <property type="project" value="UniProtKB-UniRule"/>
</dbReference>
<accession>A0A917K019</accession>
<evidence type="ECO:0000256" key="13">
    <source>
        <dbReference type="RuleBase" id="RU000578"/>
    </source>
</evidence>
<reference evidence="15" key="1">
    <citation type="journal article" date="2014" name="Int. J. Syst. Evol. Microbiol.">
        <title>Complete genome sequence of Corynebacterium casei LMG S-19264T (=DSM 44701T), isolated from a smear-ripened cheese.</title>
        <authorList>
            <consortium name="US DOE Joint Genome Institute (JGI-PGF)"/>
            <person name="Walter F."/>
            <person name="Albersmeier A."/>
            <person name="Kalinowski J."/>
            <person name="Ruckert C."/>
        </authorList>
    </citation>
    <scope>NUCLEOTIDE SEQUENCE</scope>
    <source>
        <strain evidence="15">JCM 18487</strain>
    </source>
</reference>
<feature type="binding site" evidence="12">
    <location>
        <begin position="30"/>
        <end position="37"/>
    </location>
    <ligand>
        <name>ATP</name>
        <dbReference type="ChEBI" id="CHEBI:30616"/>
    </ligand>
</feature>
<keyword evidence="10 12" id="KW-0234">DNA repair</keyword>
<feature type="domain" description="RecF/RecN/SMC N-terminal" evidence="14">
    <location>
        <begin position="3"/>
        <end position="342"/>
    </location>
</feature>
<evidence type="ECO:0000256" key="11">
    <source>
        <dbReference type="ARBA" id="ARBA00023236"/>
    </source>
</evidence>
<evidence type="ECO:0000313" key="15">
    <source>
        <dbReference type="EMBL" id="GGI95015.1"/>
    </source>
</evidence>
<sequence length="370" mass="41375">MVLREIEMVDFRNYASQRIELAEGVNVLLGQNGQGKTNAIEAMYVLAMGKSHRTVRDPDLIRRGTSSARVEGVVDRRGRLHQLSLTIGPHGKRALHNAVPVQKMSEFIGCLQAVLFSPEDMQLVHGGPGVRRRFLDMEIGQMQPAYLFHLSRYQRALQQRNALLKQPHVTREDVLAFETQIIDHGAEVVVRRLRFIRHLREIASRVYEIISAGRERFDIGYVWSAGGEAPPPDDKPAVHSAIAAALDARWGADRQLGHTSVGPHRDDLLLYLDGEPAQAFASQGQQRTIALALRLAEIDLLREETGDYPVLLLDDVLSELDDARQRNLVLSMSERVQTVITATSLFGLADRLPQPARLFHVDSGIIQMEG</sequence>
<gene>
    <name evidence="12 15" type="primary">recF</name>
    <name evidence="15" type="ORF">GCM10010885_00710</name>
</gene>
<dbReference type="GO" id="GO:0006260">
    <property type="term" value="P:DNA replication"/>
    <property type="evidence" value="ECO:0007669"/>
    <property type="project" value="UniProtKB-UniRule"/>
</dbReference>
<dbReference type="PROSITE" id="PS00617">
    <property type="entry name" value="RECF_1"/>
    <property type="match status" value="1"/>
</dbReference>
<dbReference type="GO" id="GO:0005524">
    <property type="term" value="F:ATP binding"/>
    <property type="evidence" value="ECO:0007669"/>
    <property type="project" value="UniProtKB-UniRule"/>
</dbReference>
<keyword evidence="6 12" id="KW-0547">Nucleotide-binding</keyword>
<dbReference type="InterPro" id="IPR042174">
    <property type="entry name" value="RecF_2"/>
</dbReference>
<keyword evidence="9 12" id="KW-0238">DNA-binding</keyword>
<comment type="subcellular location">
    <subcellularLocation>
        <location evidence="1 12 13">Cytoplasm</location>
    </subcellularLocation>
</comment>
<evidence type="ECO:0000256" key="4">
    <source>
        <dbReference type="ARBA" id="ARBA00022490"/>
    </source>
</evidence>
<keyword evidence="11 12" id="KW-0742">SOS response</keyword>
<organism evidence="15 16">
    <name type="scientific">Alicyclobacillus cellulosilyticus</name>
    <dbReference type="NCBI Taxonomy" id="1003997"/>
    <lineage>
        <taxon>Bacteria</taxon>
        <taxon>Bacillati</taxon>
        <taxon>Bacillota</taxon>
        <taxon>Bacilli</taxon>
        <taxon>Bacillales</taxon>
        <taxon>Alicyclobacillaceae</taxon>
        <taxon>Alicyclobacillus</taxon>
    </lineage>
</organism>
<reference evidence="15" key="2">
    <citation type="submission" date="2020-09" db="EMBL/GenBank/DDBJ databases">
        <authorList>
            <person name="Sun Q."/>
            <person name="Ohkuma M."/>
        </authorList>
    </citation>
    <scope>NUCLEOTIDE SEQUENCE</scope>
    <source>
        <strain evidence="15">JCM 18487</strain>
    </source>
</reference>
<dbReference type="NCBIfam" id="TIGR00611">
    <property type="entry name" value="recf"/>
    <property type="match status" value="1"/>
</dbReference>
<evidence type="ECO:0000256" key="7">
    <source>
        <dbReference type="ARBA" id="ARBA00022763"/>
    </source>
</evidence>
<dbReference type="InterPro" id="IPR018078">
    <property type="entry name" value="DNA-binding_RecF_CS"/>
</dbReference>
<protein>
    <recommendedName>
        <fullName evidence="3 12">DNA replication and repair protein RecF</fullName>
    </recommendedName>
</protein>
<dbReference type="InterPro" id="IPR027417">
    <property type="entry name" value="P-loop_NTPase"/>
</dbReference>
<comment type="caution">
    <text evidence="15">The sequence shown here is derived from an EMBL/GenBank/DDBJ whole genome shotgun (WGS) entry which is preliminary data.</text>
</comment>
<keyword evidence="8 12" id="KW-0067">ATP-binding</keyword>
<dbReference type="EMBL" id="BMOY01000001">
    <property type="protein sequence ID" value="GGI95015.1"/>
    <property type="molecule type" value="Genomic_DNA"/>
</dbReference>
<dbReference type="GO" id="GO:0000731">
    <property type="term" value="P:DNA synthesis involved in DNA repair"/>
    <property type="evidence" value="ECO:0007669"/>
    <property type="project" value="TreeGrafter"/>
</dbReference>
<dbReference type="PANTHER" id="PTHR32182:SF0">
    <property type="entry name" value="DNA REPLICATION AND REPAIR PROTEIN RECF"/>
    <property type="match status" value="1"/>
</dbReference>
<comment type="similarity">
    <text evidence="2 12 13">Belongs to the RecF family.</text>
</comment>
<dbReference type="InterPro" id="IPR001238">
    <property type="entry name" value="DNA-binding_RecF"/>
</dbReference>
<evidence type="ECO:0000256" key="5">
    <source>
        <dbReference type="ARBA" id="ARBA00022705"/>
    </source>
</evidence>
<evidence type="ECO:0000256" key="1">
    <source>
        <dbReference type="ARBA" id="ARBA00004496"/>
    </source>
</evidence>
<name>A0A917K019_9BACL</name>
<evidence type="ECO:0000256" key="9">
    <source>
        <dbReference type="ARBA" id="ARBA00023125"/>
    </source>
</evidence>
<evidence type="ECO:0000256" key="2">
    <source>
        <dbReference type="ARBA" id="ARBA00008016"/>
    </source>
</evidence>
<dbReference type="GO" id="GO:0006302">
    <property type="term" value="P:double-strand break repair"/>
    <property type="evidence" value="ECO:0007669"/>
    <property type="project" value="TreeGrafter"/>
</dbReference>
<dbReference type="Pfam" id="PF02463">
    <property type="entry name" value="SMC_N"/>
    <property type="match status" value="1"/>
</dbReference>
<evidence type="ECO:0000256" key="10">
    <source>
        <dbReference type="ARBA" id="ARBA00023204"/>
    </source>
</evidence>
<evidence type="ECO:0000256" key="6">
    <source>
        <dbReference type="ARBA" id="ARBA00022741"/>
    </source>
</evidence>
<dbReference type="RefSeq" id="WP_188880473.1">
    <property type="nucleotide sequence ID" value="NZ_BMOY01000001.1"/>
</dbReference>
<dbReference type="Proteomes" id="UP000637695">
    <property type="component" value="Unassembled WGS sequence"/>
</dbReference>
<dbReference type="Gene3D" id="1.20.1050.90">
    <property type="entry name" value="RecF/RecN/SMC, N-terminal domain"/>
    <property type="match status" value="1"/>
</dbReference>
<keyword evidence="7 12" id="KW-0227">DNA damage</keyword>
<dbReference type="HAMAP" id="MF_00365">
    <property type="entry name" value="RecF"/>
    <property type="match status" value="1"/>
</dbReference>
<comment type="function">
    <text evidence="12 13">The RecF protein is involved in DNA metabolism; it is required for DNA replication and normal SOS inducibility. RecF binds preferentially to single-stranded, linear DNA. It also seems to bind ATP.</text>
</comment>
<dbReference type="SUPFAM" id="SSF52540">
    <property type="entry name" value="P-loop containing nucleoside triphosphate hydrolases"/>
    <property type="match status" value="1"/>
</dbReference>
<dbReference type="InterPro" id="IPR003395">
    <property type="entry name" value="RecF/RecN/SMC_N"/>
</dbReference>
<keyword evidence="4 12" id="KW-0963">Cytoplasm</keyword>
<dbReference type="Gene3D" id="3.40.50.300">
    <property type="entry name" value="P-loop containing nucleotide triphosphate hydrolases"/>
    <property type="match status" value="1"/>
</dbReference>
<dbReference type="GO" id="GO:0003697">
    <property type="term" value="F:single-stranded DNA binding"/>
    <property type="evidence" value="ECO:0007669"/>
    <property type="project" value="UniProtKB-UniRule"/>
</dbReference>
<dbReference type="GO" id="GO:0005737">
    <property type="term" value="C:cytoplasm"/>
    <property type="evidence" value="ECO:0007669"/>
    <property type="project" value="UniProtKB-SubCell"/>
</dbReference>
<evidence type="ECO:0000259" key="14">
    <source>
        <dbReference type="Pfam" id="PF02463"/>
    </source>
</evidence>
<dbReference type="AlphaFoldDB" id="A0A917K019"/>
<evidence type="ECO:0000313" key="16">
    <source>
        <dbReference type="Proteomes" id="UP000637695"/>
    </source>
</evidence>
<dbReference type="PROSITE" id="PS00618">
    <property type="entry name" value="RECF_2"/>
    <property type="match status" value="1"/>
</dbReference>
<evidence type="ECO:0000256" key="12">
    <source>
        <dbReference type="HAMAP-Rule" id="MF_00365"/>
    </source>
</evidence>
<evidence type="ECO:0000256" key="8">
    <source>
        <dbReference type="ARBA" id="ARBA00022840"/>
    </source>
</evidence>
<keyword evidence="5 12" id="KW-0235">DNA replication</keyword>
<evidence type="ECO:0000256" key="3">
    <source>
        <dbReference type="ARBA" id="ARBA00020170"/>
    </source>
</evidence>
<proteinExistence type="inferred from homology"/>
<dbReference type="PANTHER" id="PTHR32182">
    <property type="entry name" value="DNA REPLICATION AND REPAIR PROTEIN RECF"/>
    <property type="match status" value="1"/>
</dbReference>
<keyword evidence="16" id="KW-1185">Reference proteome</keyword>